<evidence type="ECO:0000256" key="2">
    <source>
        <dbReference type="SAM" id="Phobius"/>
    </source>
</evidence>
<feature type="transmembrane region" description="Helical" evidence="2">
    <location>
        <begin position="62"/>
        <end position="82"/>
    </location>
</feature>
<protein>
    <submittedName>
        <fullName evidence="3">Uncharacterized protein</fullName>
    </submittedName>
</protein>
<evidence type="ECO:0000313" key="3">
    <source>
        <dbReference type="EMBL" id="PZQ13184.1"/>
    </source>
</evidence>
<keyword evidence="2" id="KW-0472">Membrane</keyword>
<keyword evidence="2" id="KW-1133">Transmembrane helix</keyword>
<dbReference type="AlphaFoldDB" id="A0A2W5KC10"/>
<accession>A0A2W5KC10</accession>
<dbReference type="Proteomes" id="UP000249046">
    <property type="component" value="Unassembled WGS sequence"/>
</dbReference>
<reference evidence="3 4" key="1">
    <citation type="submission" date="2017-08" db="EMBL/GenBank/DDBJ databases">
        <title>Infants hospitalized years apart are colonized by the same room-sourced microbial strains.</title>
        <authorList>
            <person name="Brooks B."/>
            <person name="Olm M.R."/>
            <person name="Firek B.A."/>
            <person name="Baker R."/>
            <person name="Thomas B.C."/>
            <person name="Morowitz M.J."/>
            <person name="Banfield J.F."/>
        </authorList>
    </citation>
    <scope>NUCLEOTIDE SEQUENCE [LARGE SCALE GENOMIC DNA]</scope>
    <source>
        <strain evidence="3">S2_005_003_R2_42</strain>
    </source>
</reference>
<organism evidence="3 4">
    <name type="scientific">Rhodanobacter denitrificans</name>
    <dbReference type="NCBI Taxonomy" id="666685"/>
    <lineage>
        <taxon>Bacteria</taxon>
        <taxon>Pseudomonadati</taxon>
        <taxon>Pseudomonadota</taxon>
        <taxon>Gammaproteobacteria</taxon>
        <taxon>Lysobacterales</taxon>
        <taxon>Rhodanobacteraceae</taxon>
        <taxon>Rhodanobacter</taxon>
    </lineage>
</organism>
<proteinExistence type="predicted"/>
<evidence type="ECO:0000313" key="4">
    <source>
        <dbReference type="Proteomes" id="UP000249046"/>
    </source>
</evidence>
<feature type="region of interest" description="Disordered" evidence="1">
    <location>
        <begin position="86"/>
        <end position="235"/>
    </location>
</feature>
<feature type="compositionally biased region" description="Low complexity" evidence="1">
    <location>
        <begin position="179"/>
        <end position="193"/>
    </location>
</feature>
<feature type="compositionally biased region" description="Low complexity" evidence="1">
    <location>
        <begin position="126"/>
        <end position="143"/>
    </location>
</feature>
<feature type="compositionally biased region" description="Pro residues" evidence="1">
    <location>
        <begin position="108"/>
        <end position="125"/>
    </location>
</feature>
<evidence type="ECO:0000256" key="1">
    <source>
        <dbReference type="SAM" id="MobiDB-lite"/>
    </source>
</evidence>
<name>A0A2W5KC10_9GAMM</name>
<sequence length="285" mass="30283">MSGDRREHDLAAFLAEDGGELGRLYRKLPRPEPPRRLDRAVLAEAARAVRGADTRRRPRQRWLLGLGSVAGVVLAAGIAWQVQRESASGTAPVAQPAAPPGVISVEPIMPPPAEPVPSPQPPAPVAPSAQSAAAPAKAAAPARQEPPHRAAAEPVTVRAERKIAPEPAAAAPPPPPADTAPKTEAADAAADAKPQTDSVAAPTAREEAPAENAARARSGTVGSPAPITSTELRRNMRLPPHRWLDEIRRLQRDGQHHWAGENLRLFRRVHPRRAIPADLQPLLDD</sequence>
<comment type="caution">
    <text evidence="3">The sequence shown here is derived from an EMBL/GenBank/DDBJ whole genome shotgun (WGS) entry which is preliminary data.</text>
</comment>
<gene>
    <name evidence="3" type="ORF">DI564_11795</name>
</gene>
<keyword evidence="2" id="KW-0812">Transmembrane</keyword>
<dbReference type="EMBL" id="QFPO01000010">
    <property type="protein sequence ID" value="PZQ13184.1"/>
    <property type="molecule type" value="Genomic_DNA"/>
</dbReference>